<evidence type="ECO:0000313" key="1">
    <source>
        <dbReference type="EMBL" id="KAJ7519074.1"/>
    </source>
</evidence>
<protein>
    <submittedName>
        <fullName evidence="1">Uncharacterized protein</fullName>
    </submittedName>
</protein>
<keyword evidence="2" id="KW-1185">Reference proteome</keyword>
<gene>
    <name evidence="1" type="ORF">O6H91_20G021500</name>
</gene>
<dbReference type="Proteomes" id="UP001162992">
    <property type="component" value="Chromosome 20"/>
</dbReference>
<sequence length="129" mass="14002">MTVFSCRVKGLLENPRLDVIAIHDRMKKYPSNPADTFSDGMTPTVRLSLWVMMEKKPPSTTLSTSDLMVICSHQGGTAVSAHSSTENCSSPFPLSPLVSCLELSACCHCPSDPPFLLTYFNPSFASLSS</sequence>
<reference evidence="2" key="1">
    <citation type="journal article" date="2024" name="Proc. Natl. Acad. Sci. U.S.A.">
        <title>Extraordinary preservation of gene collinearity over three hundred million years revealed in homosporous lycophytes.</title>
        <authorList>
            <person name="Li C."/>
            <person name="Wickell D."/>
            <person name="Kuo L.Y."/>
            <person name="Chen X."/>
            <person name="Nie B."/>
            <person name="Liao X."/>
            <person name="Peng D."/>
            <person name="Ji J."/>
            <person name="Jenkins J."/>
            <person name="Williams M."/>
            <person name="Shu S."/>
            <person name="Plott C."/>
            <person name="Barry K."/>
            <person name="Rajasekar S."/>
            <person name="Grimwood J."/>
            <person name="Han X."/>
            <person name="Sun S."/>
            <person name="Hou Z."/>
            <person name="He W."/>
            <person name="Dai G."/>
            <person name="Sun C."/>
            <person name="Schmutz J."/>
            <person name="Leebens-Mack J.H."/>
            <person name="Li F.W."/>
            <person name="Wang L."/>
        </authorList>
    </citation>
    <scope>NUCLEOTIDE SEQUENCE [LARGE SCALE GENOMIC DNA]</scope>
    <source>
        <strain evidence="2">cv. PW_Plant_1</strain>
    </source>
</reference>
<accession>A0ACC2ANF3</accession>
<name>A0ACC2ANF3_DIPCM</name>
<dbReference type="EMBL" id="CM055111">
    <property type="protein sequence ID" value="KAJ7519074.1"/>
    <property type="molecule type" value="Genomic_DNA"/>
</dbReference>
<proteinExistence type="predicted"/>
<evidence type="ECO:0000313" key="2">
    <source>
        <dbReference type="Proteomes" id="UP001162992"/>
    </source>
</evidence>
<organism evidence="1 2">
    <name type="scientific">Diphasiastrum complanatum</name>
    <name type="common">Issler's clubmoss</name>
    <name type="synonym">Lycopodium complanatum</name>
    <dbReference type="NCBI Taxonomy" id="34168"/>
    <lineage>
        <taxon>Eukaryota</taxon>
        <taxon>Viridiplantae</taxon>
        <taxon>Streptophyta</taxon>
        <taxon>Embryophyta</taxon>
        <taxon>Tracheophyta</taxon>
        <taxon>Lycopodiopsida</taxon>
        <taxon>Lycopodiales</taxon>
        <taxon>Lycopodiaceae</taxon>
        <taxon>Lycopodioideae</taxon>
        <taxon>Diphasiastrum</taxon>
    </lineage>
</organism>
<comment type="caution">
    <text evidence="1">The sequence shown here is derived from an EMBL/GenBank/DDBJ whole genome shotgun (WGS) entry which is preliminary data.</text>
</comment>